<accession>A0A133Q8L0</accession>
<dbReference type="CDD" id="cd00502">
    <property type="entry name" value="DHQase_I"/>
    <property type="match status" value="1"/>
</dbReference>
<dbReference type="NCBIfam" id="TIGR01093">
    <property type="entry name" value="aroD"/>
    <property type="match status" value="1"/>
</dbReference>
<evidence type="ECO:0000256" key="3">
    <source>
        <dbReference type="ARBA" id="ARBA00023239"/>
    </source>
</evidence>
<comment type="function">
    <text evidence="5">Involved in the third step of the chorismate pathway, which leads to the biosynthesis of aromatic amino acids. Catalyzes the cis-dehydration of 3-dehydroquinate (DHQ) and introduces the first double bond of the aromatic ring to yield 3-dehydroshikimate.</text>
</comment>
<sequence length="243" mass="27581">MTKVNIAATIAPKGRLDHTLLAKIERDHHAIDIIELRIDQWQTDIDRLLQDNLEQLATLSFKPQILVTYRTESQGGQGVLDEQNYLALLKRLAKVQGIDMVDVEWHNHLPFDIYHQCISHLKAQHKAVILSHHNFQHTPESEALHFIFYKMSQFPADYLKLAVMPENQSDVLRLLDVLSITAQSVDQQVIGISMSSLGVISRTAQGLFGGTMSYGCIDTPKAPGQIQVTQLHDIINFYQKYDN</sequence>
<dbReference type="PANTHER" id="PTHR43699:SF1">
    <property type="entry name" value="3-DEHYDROQUINATE DEHYDRATASE"/>
    <property type="match status" value="1"/>
</dbReference>
<reference evidence="6 9" key="1">
    <citation type="submission" date="2016-01" db="EMBL/GenBank/DDBJ databases">
        <authorList>
            <person name="Mitreva M."/>
            <person name="Pepin K.H."/>
            <person name="Mihindukulasuriya K.A."/>
            <person name="Fulton R."/>
            <person name="Fronick C."/>
            <person name="O'Laughlin M."/>
            <person name="Miner T."/>
            <person name="Herter B."/>
            <person name="Rosa B.A."/>
            <person name="Cordes M."/>
            <person name="Tomlinson C."/>
            <person name="Wollam A."/>
            <person name="Palsikar V.B."/>
            <person name="Mardis E.R."/>
            <person name="Wilson R.K."/>
        </authorList>
    </citation>
    <scope>NUCLEOTIDE SEQUENCE [LARGE SCALE GENOMIC DNA]</scope>
    <source>
        <strain evidence="6 9">MJR7738</strain>
    </source>
</reference>
<evidence type="ECO:0000256" key="2">
    <source>
        <dbReference type="ARBA" id="ARBA00023141"/>
    </source>
</evidence>
<dbReference type="GO" id="GO:0003855">
    <property type="term" value="F:3-dehydroquinate dehydratase activity"/>
    <property type="evidence" value="ECO:0007669"/>
    <property type="project" value="UniProtKB-UniRule"/>
</dbReference>
<comment type="catalytic activity">
    <reaction evidence="1 5">
        <text>3-dehydroquinate = 3-dehydroshikimate + H2O</text>
        <dbReference type="Rhea" id="RHEA:21096"/>
        <dbReference type="ChEBI" id="CHEBI:15377"/>
        <dbReference type="ChEBI" id="CHEBI:16630"/>
        <dbReference type="ChEBI" id="CHEBI:32364"/>
        <dbReference type="EC" id="4.2.1.10"/>
    </reaction>
</comment>
<dbReference type="OMA" id="ATMAMGE"/>
<dbReference type="GeneID" id="58090280"/>
<dbReference type="InterPro" id="IPR050146">
    <property type="entry name" value="Type-I_3-dehydroquinase"/>
</dbReference>
<dbReference type="UniPathway" id="UPA00053">
    <property type="reaction ID" value="UER00086"/>
</dbReference>
<evidence type="ECO:0000313" key="7">
    <source>
        <dbReference type="EMBL" id="QEX39426.1"/>
    </source>
</evidence>
<dbReference type="EMBL" id="CP041722">
    <property type="protein sequence ID" value="QEX39426.1"/>
    <property type="molecule type" value="Genomic_DNA"/>
</dbReference>
<reference evidence="7 11" key="3">
    <citation type="submission" date="2019-07" db="EMBL/GenBank/DDBJ databases">
        <title>Comparative genome analysis of staphylococcus lugdunensis shows clonal complex-dependent diversity of the putative virulence factor, ess/type vii locus.</title>
        <authorList>
            <person name="Lebeurre J."/>
            <person name="Dahyot S."/>
            <person name="Diene S."/>
            <person name="Paulay A."/>
            <person name="Aubourg M."/>
            <person name="Argemi X."/>
            <person name="Giard J.-C."/>
            <person name="Tournier I."/>
            <person name="Francois P."/>
            <person name="Pestel-Caron M."/>
        </authorList>
    </citation>
    <scope>NUCLEOTIDE SEQUENCE [LARGE SCALE GENOMIC DNA]</scope>
    <source>
        <strain evidence="7 11">SL13</strain>
    </source>
</reference>
<keyword evidence="4 5" id="KW-0704">Schiff base</keyword>
<feature type="active site" description="Schiff-base intermediate with substrate" evidence="5">
    <location>
        <position position="160"/>
    </location>
</feature>
<dbReference type="RefSeq" id="WP_002459660.1">
    <property type="nucleotide sequence ID" value="NZ_AP021848.1"/>
</dbReference>
<dbReference type="Proteomes" id="UP000293637">
    <property type="component" value="Unassembled WGS sequence"/>
</dbReference>
<feature type="active site" description="Proton donor/acceptor" evidence="5">
    <location>
        <position position="133"/>
    </location>
</feature>
<dbReference type="EC" id="4.2.1.10" evidence="5"/>
<dbReference type="GO" id="GO:0009423">
    <property type="term" value="P:chorismate biosynthetic process"/>
    <property type="evidence" value="ECO:0007669"/>
    <property type="project" value="UniProtKB-UniRule"/>
</dbReference>
<dbReference type="GO" id="GO:0009073">
    <property type="term" value="P:aromatic amino acid family biosynthetic process"/>
    <property type="evidence" value="ECO:0007669"/>
    <property type="project" value="UniProtKB-KW"/>
</dbReference>
<keyword evidence="3 5" id="KW-0456">Lyase</keyword>
<dbReference type="HAMAP" id="MF_00214">
    <property type="entry name" value="AroD"/>
    <property type="match status" value="1"/>
</dbReference>
<dbReference type="FunFam" id="3.20.20.70:FF:000047">
    <property type="entry name" value="3-dehydroquinate dehydratase"/>
    <property type="match status" value="1"/>
</dbReference>
<comment type="pathway">
    <text evidence="5">Metabolic intermediate biosynthesis; chorismate biosynthesis; chorismate from D-erythrose 4-phosphate and phosphoenolpyruvate: step 3/7.</text>
</comment>
<feature type="binding site" evidence="5">
    <location>
        <position position="202"/>
    </location>
    <ligand>
        <name>3-dehydroquinate</name>
        <dbReference type="ChEBI" id="CHEBI:32364"/>
    </ligand>
</feature>
<evidence type="ECO:0000313" key="6">
    <source>
        <dbReference type="EMBL" id="KXA39227.1"/>
    </source>
</evidence>
<keyword evidence="11" id="KW-1185">Reference proteome</keyword>
<comment type="similarity">
    <text evidence="5">Belongs to the type-I 3-dehydroquinase family.</text>
</comment>
<protein>
    <recommendedName>
        <fullName evidence="5">3-dehydroquinate dehydratase</fullName>
        <shortName evidence="5">3-dehydroquinase</shortName>
        <ecNumber evidence="5">4.2.1.10</ecNumber>
    </recommendedName>
    <alternativeName>
        <fullName evidence="5">Type I DHQase</fullName>
    </alternativeName>
    <alternativeName>
        <fullName evidence="5">Type I dehydroquinase</fullName>
        <shortName evidence="5">DHQ1</shortName>
    </alternativeName>
</protein>
<dbReference type="Gene3D" id="3.20.20.70">
    <property type="entry name" value="Aldolase class I"/>
    <property type="match status" value="1"/>
</dbReference>
<proteinExistence type="inferred from homology"/>
<reference evidence="8 10" key="2">
    <citation type="journal article" date="2019" name="Sci. Transl. Med.">
        <title>Quorum sensing between bacterial species on the skin protects against epidermal injury in atopic dermatitis.</title>
        <authorList>
            <person name="Williams M.R."/>
        </authorList>
    </citation>
    <scope>NUCLEOTIDE SEQUENCE [LARGE SCALE GENOMIC DNA]</scope>
    <source>
        <strain evidence="8 10">E7</strain>
    </source>
</reference>
<comment type="caution">
    <text evidence="5">Lacks conserved residue(s) required for the propagation of feature annotation.</text>
</comment>
<dbReference type="InterPro" id="IPR013785">
    <property type="entry name" value="Aldolase_TIM"/>
</dbReference>
<feature type="binding site" evidence="5">
    <location>
        <position position="225"/>
    </location>
    <ligand>
        <name>3-dehydroquinate</name>
        <dbReference type="ChEBI" id="CHEBI:32364"/>
    </ligand>
</feature>
<dbReference type="Proteomes" id="UP000070063">
    <property type="component" value="Unassembled WGS sequence"/>
</dbReference>
<dbReference type="eggNOG" id="COG0710">
    <property type="taxonomic scope" value="Bacteria"/>
</dbReference>
<dbReference type="PANTHER" id="PTHR43699">
    <property type="entry name" value="3-DEHYDROQUINATE DEHYDRATASE"/>
    <property type="match status" value="1"/>
</dbReference>
<dbReference type="SUPFAM" id="SSF51569">
    <property type="entry name" value="Aldolase"/>
    <property type="match status" value="1"/>
</dbReference>
<keyword evidence="5" id="KW-0028">Amino-acid biosynthesis</keyword>
<evidence type="ECO:0000256" key="1">
    <source>
        <dbReference type="ARBA" id="ARBA00001864"/>
    </source>
</evidence>
<feature type="binding site" evidence="5">
    <location>
        <begin position="35"/>
        <end position="37"/>
    </location>
    <ligand>
        <name>3-dehydroquinate</name>
        <dbReference type="ChEBI" id="CHEBI:32364"/>
    </ligand>
</feature>
<dbReference type="Pfam" id="PF01487">
    <property type="entry name" value="DHquinase_I"/>
    <property type="match status" value="1"/>
</dbReference>
<comment type="subunit">
    <text evidence="5">Homodimer.</text>
</comment>
<evidence type="ECO:0000313" key="11">
    <source>
        <dbReference type="Proteomes" id="UP000325462"/>
    </source>
</evidence>
<dbReference type="EMBL" id="LRQI01000029">
    <property type="protein sequence ID" value="KXA39227.1"/>
    <property type="molecule type" value="Genomic_DNA"/>
</dbReference>
<evidence type="ECO:0000256" key="4">
    <source>
        <dbReference type="ARBA" id="ARBA00023270"/>
    </source>
</evidence>
<dbReference type="EMBL" id="SCHB01000002">
    <property type="protein sequence ID" value="TBW73071.1"/>
    <property type="molecule type" value="Genomic_DNA"/>
</dbReference>
<evidence type="ECO:0000313" key="9">
    <source>
        <dbReference type="Proteomes" id="UP000070063"/>
    </source>
</evidence>
<evidence type="ECO:0000313" key="10">
    <source>
        <dbReference type="Proteomes" id="UP000293637"/>
    </source>
</evidence>
<dbReference type="GO" id="GO:0046279">
    <property type="term" value="P:3,4-dihydroxybenzoate biosynthetic process"/>
    <property type="evidence" value="ECO:0007669"/>
    <property type="project" value="UniProtKB-ARBA"/>
</dbReference>
<dbReference type="STRING" id="28035.B6N84_09975"/>
<feature type="binding site" evidence="5">
    <location>
        <position position="70"/>
    </location>
    <ligand>
        <name>3-dehydroquinate</name>
        <dbReference type="ChEBI" id="CHEBI:32364"/>
    </ligand>
</feature>
<evidence type="ECO:0000313" key="8">
    <source>
        <dbReference type="EMBL" id="TBW73071.1"/>
    </source>
</evidence>
<name>A0A133Q8L0_STALU</name>
<keyword evidence="2 5" id="KW-0057">Aromatic amino acid biosynthesis</keyword>
<dbReference type="GO" id="GO:0008652">
    <property type="term" value="P:amino acid biosynthetic process"/>
    <property type="evidence" value="ECO:0007669"/>
    <property type="project" value="UniProtKB-KW"/>
</dbReference>
<gene>
    <name evidence="5" type="primary">aroD</name>
    <name evidence="8" type="ORF">EQ812_04295</name>
    <name evidence="7" type="ORF">FO454_11140</name>
    <name evidence="6" type="ORF">HMPREF3225_00858</name>
</gene>
<dbReference type="Proteomes" id="UP000325462">
    <property type="component" value="Chromosome"/>
</dbReference>
<evidence type="ECO:0000256" key="5">
    <source>
        <dbReference type="HAMAP-Rule" id="MF_00214"/>
    </source>
</evidence>
<dbReference type="InterPro" id="IPR001381">
    <property type="entry name" value="DHquinase_I"/>
</dbReference>
<organism evidence="8 10">
    <name type="scientific">Staphylococcus lugdunensis</name>
    <dbReference type="NCBI Taxonomy" id="28035"/>
    <lineage>
        <taxon>Bacteria</taxon>
        <taxon>Bacillati</taxon>
        <taxon>Bacillota</taxon>
        <taxon>Bacilli</taxon>
        <taxon>Bacillales</taxon>
        <taxon>Staphylococcaceae</taxon>
        <taxon>Staphylococcus</taxon>
    </lineage>
</organism>
<dbReference type="AlphaFoldDB" id="A0A133Q8L0"/>